<feature type="transmembrane region" description="Helical" evidence="1">
    <location>
        <begin position="34"/>
        <end position="53"/>
    </location>
</feature>
<sequence>MKQVFKSKISVGLMLLPLSLLFVVALLFVYEGLLWLALVLCVPVLLYIGHLLLNTRYTLLDDKLQVSCGWGNEKTIDIQSIKEISETRNPRSAPALSLDRLELKYGRFDAILLSPQDKQAFIHALQQANPAIVLKSKT</sequence>
<dbReference type="Pfam" id="PF06713">
    <property type="entry name" value="bPH_4"/>
    <property type="match status" value="1"/>
</dbReference>
<dbReference type="AlphaFoldDB" id="I5C9C9"/>
<evidence type="ECO:0000256" key="1">
    <source>
        <dbReference type="SAM" id="Phobius"/>
    </source>
</evidence>
<keyword evidence="1" id="KW-0812">Transmembrane</keyword>
<name>I5C9C9_9BACT</name>
<reference evidence="3 4" key="1">
    <citation type="submission" date="2012-05" db="EMBL/GenBank/DDBJ databases">
        <title>Genome sequence of Nitritalea halalkaliphila LW7.</title>
        <authorList>
            <person name="Jangir P.K."/>
            <person name="Singh A."/>
            <person name="Shivaji S."/>
            <person name="Sharma R."/>
        </authorList>
    </citation>
    <scope>NUCLEOTIDE SEQUENCE [LARGE SCALE GENOMIC DNA]</scope>
    <source>
        <strain evidence="3 4">LW7</strain>
    </source>
</reference>
<evidence type="ECO:0000313" key="4">
    <source>
        <dbReference type="Proteomes" id="UP000005551"/>
    </source>
</evidence>
<evidence type="ECO:0000259" key="2">
    <source>
        <dbReference type="Pfam" id="PF06713"/>
    </source>
</evidence>
<dbReference type="Proteomes" id="UP000005551">
    <property type="component" value="Unassembled WGS sequence"/>
</dbReference>
<dbReference type="EMBL" id="AJYA01000005">
    <property type="protein sequence ID" value="EIM78431.1"/>
    <property type="molecule type" value="Genomic_DNA"/>
</dbReference>
<proteinExistence type="predicted"/>
<protein>
    <recommendedName>
        <fullName evidence="2">Uncharacterized protein YyaB-like PH domain-containing protein</fullName>
    </recommendedName>
</protein>
<keyword evidence="1" id="KW-0472">Membrane</keyword>
<comment type="caution">
    <text evidence="3">The sequence shown here is derived from an EMBL/GenBank/DDBJ whole genome shotgun (WGS) entry which is preliminary data.</text>
</comment>
<dbReference type="RefSeq" id="WP_009053433.1">
    <property type="nucleotide sequence ID" value="NZ_AJYA01000005.1"/>
</dbReference>
<evidence type="ECO:0000313" key="3">
    <source>
        <dbReference type="EMBL" id="EIM78431.1"/>
    </source>
</evidence>
<organism evidence="3 4">
    <name type="scientific">Nitritalea halalkaliphila LW7</name>
    <dbReference type="NCBI Taxonomy" id="1189621"/>
    <lineage>
        <taxon>Bacteria</taxon>
        <taxon>Pseudomonadati</taxon>
        <taxon>Bacteroidota</taxon>
        <taxon>Cytophagia</taxon>
        <taxon>Cytophagales</taxon>
        <taxon>Cyclobacteriaceae</taxon>
        <taxon>Nitritalea</taxon>
    </lineage>
</organism>
<feature type="domain" description="Uncharacterized protein YyaB-like PH" evidence="2">
    <location>
        <begin position="55"/>
        <end position="129"/>
    </location>
</feature>
<keyword evidence="1" id="KW-1133">Transmembrane helix</keyword>
<keyword evidence="4" id="KW-1185">Reference proteome</keyword>
<dbReference type="GO" id="GO:0030153">
    <property type="term" value="P:bacteriocin immunity"/>
    <property type="evidence" value="ECO:0007669"/>
    <property type="project" value="InterPro"/>
</dbReference>
<gene>
    <name evidence="3" type="ORF">A3SI_02608</name>
</gene>
<dbReference type="OrthoDB" id="1437824at2"/>
<dbReference type="InterPro" id="IPR009589">
    <property type="entry name" value="PH_YyaB-like"/>
</dbReference>
<feature type="transmembrane region" description="Helical" evidence="1">
    <location>
        <begin position="9"/>
        <end position="28"/>
    </location>
</feature>
<accession>I5C9C9</accession>